<feature type="domain" description="N-acetyltransferase" evidence="1">
    <location>
        <begin position="6"/>
        <end position="139"/>
    </location>
</feature>
<reference evidence="2 3" key="1">
    <citation type="journal article" date="2011" name="J. Bacteriol.">
        <title>Complete genome sequence of the polycyclic aromatic hydrocarbon-degrading bacterium Alteromonas sp. strain SN2.</title>
        <authorList>
            <person name="Jin H.M."/>
            <person name="Jeong H."/>
            <person name="Moon E.J."/>
            <person name="Math R.K."/>
            <person name="Lee K."/>
            <person name="Kim H.J."/>
            <person name="Jeon C.O."/>
            <person name="Oh T.K."/>
            <person name="Kim J.F."/>
        </authorList>
    </citation>
    <scope>NUCLEOTIDE SEQUENCE [LARGE SCALE GENOMIC DNA]</scope>
    <source>
        <strain evidence="3">JCM 17741 / KACC 18427 / KCTC 11700BP / SN2</strain>
    </source>
</reference>
<dbReference type="Pfam" id="PF13508">
    <property type="entry name" value="Acetyltransf_7"/>
    <property type="match status" value="1"/>
</dbReference>
<dbReference type="AlphaFoldDB" id="F5ZB54"/>
<dbReference type="eggNOG" id="COG0454">
    <property type="taxonomic scope" value="Bacteria"/>
</dbReference>
<protein>
    <submittedName>
        <fullName evidence="2">GCN5-related N-acetyltransferase</fullName>
    </submittedName>
</protein>
<dbReference type="EMBL" id="CP002339">
    <property type="protein sequence ID" value="AEF02489.1"/>
    <property type="molecule type" value="Genomic_DNA"/>
</dbReference>
<name>F5ZB54_ALTNA</name>
<evidence type="ECO:0000313" key="3">
    <source>
        <dbReference type="Proteomes" id="UP000000683"/>
    </source>
</evidence>
<proteinExistence type="predicted"/>
<dbReference type="HOGENOM" id="CLU_086503_7_1_6"/>
<organism evidence="2 3">
    <name type="scientific">Alteromonas naphthalenivorans</name>
    <dbReference type="NCBI Taxonomy" id="715451"/>
    <lineage>
        <taxon>Bacteria</taxon>
        <taxon>Pseudomonadati</taxon>
        <taxon>Pseudomonadota</taxon>
        <taxon>Gammaproteobacteria</taxon>
        <taxon>Alteromonadales</taxon>
        <taxon>Alteromonadaceae</taxon>
        <taxon>Alteromonas/Salinimonas group</taxon>
        <taxon>Alteromonas</taxon>
    </lineage>
</organism>
<dbReference type="InterPro" id="IPR016181">
    <property type="entry name" value="Acyl_CoA_acyltransferase"/>
</dbReference>
<dbReference type="InterPro" id="IPR000182">
    <property type="entry name" value="GNAT_dom"/>
</dbReference>
<dbReference type="OrthoDB" id="9775804at2"/>
<dbReference type="SUPFAM" id="SSF55729">
    <property type="entry name" value="Acyl-CoA N-acyltransferases (Nat)"/>
    <property type="match status" value="1"/>
</dbReference>
<keyword evidence="3" id="KW-1185">Reference proteome</keyword>
<gene>
    <name evidence="2" type="ordered locus">ambt_04695</name>
</gene>
<evidence type="ECO:0000313" key="2">
    <source>
        <dbReference type="EMBL" id="AEF02489.1"/>
    </source>
</evidence>
<dbReference type="CDD" id="cd04301">
    <property type="entry name" value="NAT_SF"/>
    <property type="match status" value="1"/>
</dbReference>
<accession>F5ZB54</accession>
<evidence type="ECO:0000259" key="1">
    <source>
        <dbReference type="PROSITE" id="PS51186"/>
    </source>
</evidence>
<dbReference type="Proteomes" id="UP000000683">
    <property type="component" value="Chromosome"/>
</dbReference>
<dbReference type="Gene3D" id="3.40.630.30">
    <property type="match status" value="1"/>
</dbReference>
<dbReference type="PANTHER" id="PTHR43233:SF1">
    <property type="entry name" value="FAMILY N-ACETYLTRANSFERASE, PUTATIVE (AFU_ORTHOLOGUE AFUA_6G03350)-RELATED"/>
    <property type="match status" value="1"/>
</dbReference>
<dbReference type="PROSITE" id="PS51186">
    <property type="entry name" value="GNAT"/>
    <property type="match status" value="1"/>
</dbReference>
<dbReference type="PANTHER" id="PTHR43233">
    <property type="entry name" value="FAMILY N-ACETYLTRANSFERASE, PUTATIVE (AFU_ORTHOLOGUE AFUA_6G03350)-RELATED"/>
    <property type="match status" value="1"/>
</dbReference>
<dbReference type="GO" id="GO:0016747">
    <property type="term" value="F:acyltransferase activity, transferring groups other than amino-acyl groups"/>
    <property type="evidence" value="ECO:0007669"/>
    <property type="project" value="InterPro"/>
</dbReference>
<dbReference type="InterPro" id="IPR053144">
    <property type="entry name" value="Acetyltransferase_Butenolide"/>
</dbReference>
<dbReference type="RefSeq" id="WP_013783430.1">
    <property type="nucleotide sequence ID" value="NC_015554.1"/>
</dbReference>
<sequence>MSASQIILKEEPPKVVDFASLRSIVGWENPELSIIQSSIDSSLFWVSLYLENQLIGCGRVIGDDAMYFYVQDIIVNPEHQKRGLGFQIMQSINRYLTLHCPVGSTVGLLSAYGKEKFYEKFGFTSRDGQTLGLGMCKFI</sequence>
<dbReference type="KEGG" id="alt:ambt_04695"/>